<organism evidence="1 2">
    <name type="scientific">Trametes sanguinea</name>
    <dbReference type="NCBI Taxonomy" id="158606"/>
    <lineage>
        <taxon>Eukaryota</taxon>
        <taxon>Fungi</taxon>
        <taxon>Dikarya</taxon>
        <taxon>Basidiomycota</taxon>
        <taxon>Agaricomycotina</taxon>
        <taxon>Agaricomycetes</taxon>
        <taxon>Polyporales</taxon>
        <taxon>Polyporaceae</taxon>
        <taxon>Trametes</taxon>
    </lineage>
</organism>
<protein>
    <submittedName>
        <fullName evidence="1">Uncharacterized protein</fullName>
    </submittedName>
</protein>
<comment type="caution">
    <text evidence="1">The sequence shown here is derived from an EMBL/GenBank/DDBJ whole genome shotgun (WGS) entry which is preliminary data.</text>
</comment>
<evidence type="ECO:0000313" key="2">
    <source>
        <dbReference type="Proteomes" id="UP001144978"/>
    </source>
</evidence>
<evidence type="ECO:0000313" key="1">
    <source>
        <dbReference type="EMBL" id="KAJ3006290.1"/>
    </source>
</evidence>
<proteinExistence type="predicted"/>
<keyword evidence="2" id="KW-1185">Reference proteome</keyword>
<name>A0ACC1PZB0_9APHY</name>
<sequence>MVTKRLEEDRALVKDDSHNEQKLPSDSQQVAAMTELDVDVSPGWRESLTECRVSRAGEGEEDASQTSRW</sequence>
<gene>
    <name evidence="1" type="ORF">NUW54_g3994</name>
</gene>
<dbReference type="EMBL" id="JANSHE010000874">
    <property type="protein sequence ID" value="KAJ3006290.1"/>
    <property type="molecule type" value="Genomic_DNA"/>
</dbReference>
<reference evidence="1" key="1">
    <citation type="submission" date="2022-08" db="EMBL/GenBank/DDBJ databases">
        <title>Genome Sequence of Pycnoporus sanguineus.</title>
        <authorList>
            <person name="Buettner E."/>
        </authorList>
    </citation>
    <scope>NUCLEOTIDE SEQUENCE</scope>
    <source>
        <strain evidence="1">CG-C14</strain>
    </source>
</reference>
<accession>A0ACC1PZB0</accession>
<dbReference type="Proteomes" id="UP001144978">
    <property type="component" value="Unassembled WGS sequence"/>
</dbReference>